<evidence type="ECO:0000256" key="3">
    <source>
        <dbReference type="ARBA" id="ARBA00023163"/>
    </source>
</evidence>
<dbReference type="InterPro" id="IPR047923">
    <property type="entry name" value="ArpA-like"/>
</dbReference>
<dbReference type="PANTHER" id="PTHR30055">
    <property type="entry name" value="HTH-TYPE TRANSCRIPTIONAL REGULATOR RUTR"/>
    <property type="match status" value="1"/>
</dbReference>
<dbReference type="InterPro" id="IPR036271">
    <property type="entry name" value="Tet_transcr_reg_TetR-rel_C_sf"/>
</dbReference>
<sequence length="207" mass="22790">MAEPKQDRAVRTREAILYAAAEVMDEFGFAGASITKIAERAGTTTGAMYFHFKSKEGLAQAVMNAQPETIVPRLESAGLQRLVDITLVWAWRLQVDPLLRAGVRLAVEQGAFGLQDDTSFREWVQIMEGCLNEAREQGELLASVRPSEVAEFVVGACTGSQLHSQLTSGRGDLPERVVRMWRLLLPGVAVPAVVDRISLDVERGRLR</sequence>
<dbReference type="NCBIfam" id="NF041196">
    <property type="entry name" value="ScbR_bind_reg"/>
    <property type="match status" value="1"/>
</dbReference>
<dbReference type="Pfam" id="PF00440">
    <property type="entry name" value="TetR_N"/>
    <property type="match status" value="1"/>
</dbReference>
<dbReference type="InterPro" id="IPR001647">
    <property type="entry name" value="HTH_TetR"/>
</dbReference>
<dbReference type="InterPro" id="IPR054126">
    <property type="entry name" value="CprB_TetR_C"/>
</dbReference>
<proteinExistence type="predicted"/>
<dbReference type="InterPro" id="IPR009057">
    <property type="entry name" value="Homeodomain-like_sf"/>
</dbReference>
<protein>
    <submittedName>
        <fullName evidence="6">ScgR2</fullName>
    </submittedName>
</protein>
<organism evidence="6">
    <name type="scientific">Streptomyces chattanoogensis</name>
    <dbReference type="NCBI Taxonomy" id="66876"/>
    <lineage>
        <taxon>Bacteria</taxon>
        <taxon>Bacillati</taxon>
        <taxon>Actinomycetota</taxon>
        <taxon>Actinomycetes</taxon>
        <taxon>Kitasatosporales</taxon>
        <taxon>Streptomycetaceae</taxon>
        <taxon>Streptomyces</taxon>
    </lineage>
</organism>
<dbReference type="SMR" id="F8SUR9"/>
<dbReference type="EMBL" id="HQ687212">
    <property type="protein sequence ID" value="AEI70709.1"/>
    <property type="molecule type" value="Genomic_DNA"/>
</dbReference>
<name>F8SUR9_9ACTN</name>
<dbReference type="Gene3D" id="1.10.357.10">
    <property type="entry name" value="Tetracycline Repressor, domain 2"/>
    <property type="match status" value="1"/>
</dbReference>
<feature type="DNA-binding region" description="H-T-H motif" evidence="4">
    <location>
        <begin position="33"/>
        <end position="52"/>
    </location>
</feature>
<evidence type="ECO:0000256" key="2">
    <source>
        <dbReference type="ARBA" id="ARBA00023125"/>
    </source>
</evidence>
<dbReference type="PROSITE" id="PS50977">
    <property type="entry name" value="HTH_TETR_2"/>
    <property type="match status" value="1"/>
</dbReference>
<evidence type="ECO:0000256" key="4">
    <source>
        <dbReference type="PROSITE-ProRule" id="PRU00335"/>
    </source>
</evidence>
<dbReference type="SUPFAM" id="SSF48498">
    <property type="entry name" value="Tetracyclin repressor-like, C-terminal domain"/>
    <property type="match status" value="1"/>
</dbReference>
<evidence type="ECO:0000256" key="1">
    <source>
        <dbReference type="ARBA" id="ARBA00023015"/>
    </source>
</evidence>
<reference evidence="6" key="1">
    <citation type="submission" date="2010-12" db="EMBL/GenBank/DDBJ databases">
        <authorList>
            <person name="Du Y.-L."/>
            <person name="Bai L.-Q."/>
            <person name="Li Y.-Q."/>
        </authorList>
    </citation>
    <scope>NUCLEOTIDE SEQUENCE</scope>
    <source>
        <strain evidence="6">L10</strain>
    </source>
</reference>
<dbReference type="InterPro" id="IPR050109">
    <property type="entry name" value="HTH-type_TetR-like_transc_reg"/>
</dbReference>
<dbReference type="GO" id="GO:0003700">
    <property type="term" value="F:DNA-binding transcription factor activity"/>
    <property type="evidence" value="ECO:0007669"/>
    <property type="project" value="TreeGrafter"/>
</dbReference>
<keyword evidence="2 4" id="KW-0238">DNA-binding</keyword>
<evidence type="ECO:0000259" key="5">
    <source>
        <dbReference type="PROSITE" id="PS50977"/>
    </source>
</evidence>
<evidence type="ECO:0000313" key="6">
    <source>
        <dbReference type="EMBL" id="AEI70709.1"/>
    </source>
</evidence>
<dbReference type="PANTHER" id="PTHR30055:SF234">
    <property type="entry name" value="HTH-TYPE TRANSCRIPTIONAL REGULATOR BETI"/>
    <property type="match status" value="1"/>
</dbReference>
<keyword evidence="3" id="KW-0804">Transcription</keyword>
<dbReference type="AlphaFoldDB" id="F8SUR9"/>
<dbReference type="SUPFAM" id="SSF46689">
    <property type="entry name" value="Homeodomain-like"/>
    <property type="match status" value="1"/>
</dbReference>
<dbReference type="Pfam" id="PF21935">
    <property type="entry name" value="TetR_C_45"/>
    <property type="match status" value="1"/>
</dbReference>
<feature type="domain" description="HTH tetR-type" evidence="5">
    <location>
        <begin position="10"/>
        <end position="70"/>
    </location>
</feature>
<dbReference type="PRINTS" id="PR00455">
    <property type="entry name" value="HTHTETR"/>
</dbReference>
<accession>F8SUR9</accession>
<gene>
    <name evidence="6" type="primary">scgR2</name>
</gene>
<keyword evidence="1" id="KW-0805">Transcription regulation</keyword>
<dbReference type="GO" id="GO:0000976">
    <property type="term" value="F:transcription cis-regulatory region binding"/>
    <property type="evidence" value="ECO:0007669"/>
    <property type="project" value="TreeGrafter"/>
</dbReference>